<dbReference type="PRINTS" id="PR00412">
    <property type="entry name" value="EPOXHYDRLASE"/>
</dbReference>
<dbReference type="EC" id="3.3.2.10" evidence="2"/>
<evidence type="ECO:0000256" key="1">
    <source>
        <dbReference type="ARBA" id="ARBA00004721"/>
    </source>
</evidence>
<dbReference type="InterPro" id="IPR000073">
    <property type="entry name" value="AB_hydrolase_1"/>
</dbReference>
<proteinExistence type="inferred from homology"/>
<dbReference type="GO" id="GO:0004301">
    <property type="term" value="F:epoxide hydrolase activity"/>
    <property type="evidence" value="ECO:0007669"/>
    <property type="project" value="UniProtKB-EC"/>
</dbReference>
<evidence type="ECO:0000256" key="7">
    <source>
        <dbReference type="ARBA" id="ARBA00093212"/>
    </source>
</evidence>
<evidence type="ECO:0000256" key="4">
    <source>
        <dbReference type="ARBA" id="ARBA00038334"/>
    </source>
</evidence>
<comment type="function">
    <text evidence="6">Epoxide hydrolase involved in the biosynthesis of cucurbitacin and mogroside tetracyclic triterpene natural products (e.g. siamenoside I and mogrosides IV, V and VI). Cucurbitacins have cytotoxic properties and exhibit deterrent taste as a defense barrier against herbivores. Mogrosides are nonsugar highly oxygenated compounds used as high-intensity zero-calorie sweeteners; they also possess pharmacological properties such as regulating immunity, lowering blood sugar and lipid levels, protecting the liver, and acting as antioxidants and antitumor agents. Catalyzes the hydrolysis of aromatic epoxide-containing substrates, such as the conversion of 24,25-epoxycucurbitadienol to 24,25-dihydroxycucurbitadienol.</text>
</comment>
<dbReference type="SUPFAM" id="SSF53474">
    <property type="entry name" value="alpha/beta-Hydrolases"/>
    <property type="match status" value="1"/>
</dbReference>
<dbReference type="Proteomes" id="UP000596660">
    <property type="component" value="Unplaced"/>
</dbReference>
<evidence type="ECO:0000313" key="9">
    <source>
        <dbReference type="EnsemblPlants" id="AUR62000738-RA:cds"/>
    </source>
</evidence>
<dbReference type="KEGG" id="cqi:110736828"/>
<keyword evidence="3" id="KW-0378">Hydrolase</keyword>
<name>A0A803KNY2_CHEQI</name>
<evidence type="ECO:0000256" key="3">
    <source>
        <dbReference type="ARBA" id="ARBA00022801"/>
    </source>
</evidence>
<evidence type="ECO:0000256" key="5">
    <source>
        <dbReference type="ARBA" id="ARBA00051067"/>
    </source>
</evidence>
<evidence type="ECO:0000256" key="2">
    <source>
        <dbReference type="ARBA" id="ARBA00013006"/>
    </source>
</evidence>
<gene>
    <name evidence="9" type="primary">LOC110736828</name>
</gene>
<dbReference type="SMR" id="A0A803KNY2"/>
<comment type="catalytic activity">
    <reaction evidence="7">
        <text>(24S)-24,25-epoxycucurbitadienol + H2O = (24R)-24,25-dihydroxycucurbitadienol</text>
        <dbReference type="Rhea" id="RHEA:81855"/>
        <dbReference type="ChEBI" id="CHEBI:15377"/>
        <dbReference type="ChEBI" id="CHEBI:229949"/>
        <dbReference type="ChEBI" id="CHEBI:229950"/>
    </reaction>
    <physiologicalReaction direction="left-to-right" evidence="7">
        <dbReference type="Rhea" id="RHEA:81856"/>
    </physiologicalReaction>
</comment>
<dbReference type="GeneID" id="110736828"/>
<dbReference type="OMA" id="NWYRVRT"/>
<dbReference type="PANTHER" id="PTHR43329">
    <property type="entry name" value="EPOXIDE HYDROLASE"/>
    <property type="match status" value="1"/>
</dbReference>
<evidence type="ECO:0000313" key="10">
    <source>
        <dbReference type="Proteomes" id="UP000596660"/>
    </source>
</evidence>
<accession>A0A803KNY2</accession>
<feature type="domain" description="AB hydrolase-1" evidence="8">
    <location>
        <begin position="29"/>
        <end position="149"/>
    </location>
</feature>
<dbReference type="RefSeq" id="XP_021772837.1">
    <property type="nucleotide sequence ID" value="XM_021917145.1"/>
</dbReference>
<evidence type="ECO:0000256" key="6">
    <source>
        <dbReference type="ARBA" id="ARBA00058358"/>
    </source>
</evidence>
<comment type="pathway">
    <text evidence="1">Secondary metabolite biosynthesis; terpenoid biosynthesis.</text>
</comment>
<dbReference type="OrthoDB" id="7130006at2759"/>
<protein>
    <recommendedName>
        <fullName evidence="2">soluble epoxide hydrolase</fullName>
        <ecNumber evidence="2">3.3.2.10</ecNumber>
    </recommendedName>
</protein>
<dbReference type="Pfam" id="PF00561">
    <property type="entry name" value="Abhydrolase_1"/>
    <property type="match status" value="1"/>
</dbReference>
<sequence length="321" mass="36499">MGKTFDEIKHTTVQVNGINMHFAEKGEGPVVLLLHGFPELWYSWRNQITALASNGYHAIAPDLRGFGDSDIPPCSSNYTCFHLVGDLIGLLDLLDVDQVLLVAHDMGAMVGWYLCMFRPDRIKAFVSLSVPFRPRNPKLKPIQTLRAFLGDDYYMCRFQEPGDIEAEIKEYGVKHVLKKILTSRDPGAPMLPKGKAFGDYPDNSITLPSWLSEEDINYYASKYERNGFTGPLNHYRNLDWNWELTAPWTGVQVKVPAKLVVGDLDMVYNMIGVKEYVHKGGFKKDVPLLEEVVVLEGVGHFINQERTKEVNEHIIEFFSKF</sequence>
<dbReference type="InterPro" id="IPR000639">
    <property type="entry name" value="Epox_hydrolase-like"/>
</dbReference>
<reference evidence="9" key="2">
    <citation type="submission" date="2021-03" db="UniProtKB">
        <authorList>
            <consortium name="EnsemblPlants"/>
        </authorList>
    </citation>
    <scope>IDENTIFICATION</scope>
</reference>
<dbReference type="AlphaFoldDB" id="A0A803KNY2"/>
<comment type="catalytic activity">
    <reaction evidence="5">
        <text>an epoxide + H2O = an ethanediol</text>
        <dbReference type="Rhea" id="RHEA:19037"/>
        <dbReference type="ChEBI" id="CHEBI:15377"/>
        <dbReference type="ChEBI" id="CHEBI:32955"/>
        <dbReference type="ChEBI" id="CHEBI:140594"/>
        <dbReference type="EC" id="3.3.2.10"/>
    </reaction>
    <physiologicalReaction direction="left-to-right" evidence="5">
        <dbReference type="Rhea" id="RHEA:19038"/>
    </physiologicalReaction>
</comment>
<evidence type="ECO:0000259" key="8">
    <source>
        <dbReference type="Pfam" id="PF00561"/>
    </source>
</evidence>
<reference evidence="9" key="1">
    <citation type="journal article" date="2017" name="Nature">
        <title>The genome of Chenopodium quinoa.</title>
        <authorList>
            <person name="Jarvis D.E."/>
            <person name="Ho Y.S."/>
            <person name="Lightfoot D.J."/>
            <person name="Schmoeckel S.M."/>
            <person name="Li B."/>
            <person name="Borm T.J.A."/>
            <person name="Ohyanagi H."/>
            <person name="Mineta K."/>
            <person name="Michell C.T."/>
            <person name="Saber N."/>
            <person name="Kharbatia N.M."/>
            <person name="Rupper R.R."/>
            <person name="Sharp A.R."/>
            <person name="Dally N."/>
            <person name="Boughton B.A."/>
            <person name="Woo Y.H."/>
            <person name="Gao G."/>
            <person name="Schijlen E.G.W.M."/>
            <person name="Guo X."/>
            <person name="Momin A.A."/>
            <person name="Negrao S."/>
            <person name="Al-Babili S."/>
            <person name="Gehring C."/>
            <person name="Roessner U."/>
            <person name="Jung C."/>
            <person name="Murphy K."/>
            <person name="Arold S.T."/>
            <person name="Gojobori T."/>
            <person name="van der Linden C.G."/>
            <person name="van Loo E.N."/>
            <person name="Jellen E.N."/>
            <person name="Maughan P.J."/>
            <person name="Tester M."/>
        </authorList>
    </citation>
    <scope>NUCLEOTIDE SEQUENCE [LARGE SCALE GENOMIC DNA]</scope>
    <source>
        <strain evidence="9">cv. PI 614886</strain>
    </source>
</reference>
<comment type="similarity">
    <text evidence="4">Belongs to the AB hydrolase superfamily. Epoxide hydrolase family.</text>
</comment>
<dbReference type="Gramene" id="AUR62000738-RA">
    <property type="protein sequence ID" value="AUR62000738-RA:cds"/>
    <property type="gene ID" value="AUR62000738"/>
</dbReference>
<organism evidence="9 10">
    <name type="scientific">Chenopodium quinoa</name>
    <name type="common">Quinoa</name>
    <dbReference type="NCBI Taxonomy" id="63459"/>
    <lineage>
        <taxon>Eukaryota</taxon>
        <taxon>Viridiplantae</taxon>
        <taxon>Streptophyta</taxon>
        <taxon>Embryophyta</taxon>
        <taxon>Tracheophyta</taxon>
        <taxon>Spermatophyta</taxon>
        <taxon>Magnoliopsida</taxon>
        <taxon>eudicotyledons</taxon>
        <taxon>Gunneridae</taxon>
        <taxon>Pentapetalae</taxon>
        <taxon>Caryophyllales</taxon>
        <taxon>Chenopodiaceae</taxon>
        <taxon>Chenopodioideae</taxon>
        <taxon>Atripliceae</taxon>
        <taxon>Chenopodium</taxon>
    </lineage>
</organism>
<keyword evidence="10" id="KW-1185">Reference proteome</keyword>
<dbReference type="InterPro" id="IPR029058">
    <property type="entry name" value="AB_hydrolase_fold"/>
</dbReference>
<dbReference type="EnsemblPlants" id="AUR62000738-RA">
    <property type="protein sequence ID" value="AUR62000738-RA:cds"/>
    <property type="gene ID" value="AUR62000738"/>
</dbReference>
<dbReference type="Gene3D" id="3.40.50.1820">
    <property type="entry name" value="alpha/beta hydrolase"/>
    <property type="match status" value="1"/>
</dbReference>
<dbReference type="FunFam" id="3.40.50.1820:FF:000161">
    <property type="entry name" value="Epoxide hydrolase"/>
    <property type="match status" value="1"/>
</dbReference>